<name>A0AAU8MYL7_9GAMM</name>
<dbReference type="InterPro" id="IPR036388">
    <property type="entry name" value="WH-like_DNA-bd_sf"/>
</dbReference>
<accession>A0AAU8MYL7</accession>
<proteinExistence type="predicted"/>
<dbReference type="SUPFAM" id="SSF88659">
    <property type="entry name" value="Sigma3 and sigma4 domains of RNA polymerase sigma factors"/>
    <property type="match status" value="1"/>
</dbReference>
<dbReference type="AlphaFoldDB" id="A0AAU8MYL7"/>
<evidence type="ECO:0000313" key="1">
    <source>
        <dbReference type="EMBL" id="XCO76318.1"/>
    </source>
</evidence>
<dbReference type="EMBL" id="CP159925">
    <property type="protein sequence ID" value="XCO76318.1"/>
    <property type="molecule type" value="Genomic_DNA"/>
</dbReference>
<dbReference type="Gene3D" id="1.10.10.10">
    <property type="entry name" value="Winged helix-like DNA-binding domain superfamily/Winged helix DNA-binding domain"/>
    <property type="match status" value="1"/>
</dbReference>
<organism evidence="1">
    <name type="scientific">Lysobacter firmicutimachus</name>
    <dbReference type="NCBI Taxonomy" id="1792846"/>
    <lineage>
        <taxon>Bacteria</taxon>
        <taxon>Pseudomonadati</taxon>
        <taxon>Pseudomonadota</taxon>
        <taxon>Gammaproteobacteria</taxon>
        <taxon>Lysobacterales</taxon>
        <taxon>Lysobacteraceae</taxon>
        <taxon>Lysobacter</taxon>
    </lineage>
</organism>
<sequence>MSEHDEELNEWLMELFAGLNERERKVLHRRFGIDDPIAAMRAAAGELESTRARVRAIQARFEQDAAEDEGPDRAA</sequence>
<dbReference type="RefSeq" id="WP_363799682.1">
    <property type="nucleotide sequence ID" value="NZ_CP159925.1"/>
</dbReference>
<reference evidence="1" key="1">
    <citation type="submission" date="2024-06" db="EMBL/GenBank/DDBJ databases">
        <authorList>
            <person name="Li S."/>
        </authorList>
    </citation>
    <scope>NUCLEOTIDE SEQUENCE</scope>
    <source>
        <strain evidence="1">SR10</strain>
    </source>
</reference>
<evidence type="ECO:0008006" key="2">
    <source>
        <dbReference type="Google" id="ProtNLM"/>
    </source>
</evidence>
<protein>
    <recommendedName>
        <fullName evidence="2">PH domain-containing protein</fullName>
    </recommendedName>
</protein>
<gene>
    <name evidence="1" type="ORF">ABU614_05885</name>
</gene>
<dbReference type="InterPro" id="IPR013324">
    <property type="entry name" value="RNA_pol_sigma_r3/r4-like"/>
</dbReference>